<dbReference type="Proteomes" id="UP000176421">
    <property type="component" value="Unassembled WGS sequence"/>
</dbReference>
<protein>
    <recommendedName>
        <fullName evidence="1">Transcriptional repressor PaaX-like central Cas2-like domain-containing protein</fullName>
    </recommendedName>
</protein>
<dbReference type="InterPro" id="IPR048846">
    <property type="entry name" value="PaaX-like_central"/>
</dbReference>
<name>A0A1G2I5B4_9BACT</name>
<dbReference type="Pfam" id="PF20803">
    <property type="entry name" value="PaaX_M"/>
    <property type="match status" value="1"/>
</dbReference>
<dbReference type="STRING" id="1802206.A3D35_00265"/>
<feature type="domain" description="Transcriptional repressor PaaX-like central Cas2-like" evidence="1">
    <location>
        <begin position="104"/>
        <end position="171"/>
    </location>
</feature>
<dbReference type="EMBL" id="MHOS01000004">
    <property type="protein sequence ID" value="OGZ69681.1"/>
    <property type="molecule type" value="Genomic_DNA"/>
</dbReference>
<dbReference type="Gene3D" id="3.30.70.2650">
    <property type="match status" value="1"/>
</dbReference>
<comment type="caution">
    <text evidence="2">The sequence shown here is derived from an EMBL/GenBank/DDBJ whole genome shotgun (WGS) entry which is preliminary data.</text>
</comment>
<dbReference type="AlphaFoldDB" id="A0A1G2I5B4"/>
<proteinExistence type="predicted"/>
<evidence type="ECO:0000259" key="1">
    <source>
        <dbReference type="Pfam" id="PF20803"/>
    </source>
</evidence>
<reference evidence="2 3" key="1">
    <citation type="journal article" date="2016" name="Nat. Commun.">
        <title>Thousands of microbial genomes shed light on interconnected biogeochemical processes in an aquifer system.</title>
        <authorList>
            <person name="Anantharaman K."/>
            <person name="Brown C.T."/>
            <person name="Hug L.A."/>
            <person name="Sharon I."/>
            <person name="Castelle C.J."/>
            <person name="Probst A.J."/>
            <person name="Thomas B.C."/>
            <person name="Singh A."/>
            <person name="Wilkins M.J."/>
            <person name="Karaoz U."/>
            <person name="Brodie E.L."/>
            <person name="Williams K.H."/>
            <person name="Hubbard S.S."/>
            <person name="Banfield J.F."/>
        </authorList>
    </citation>
    <scope>NUCLEOTIDE SEQUENCE [LARGE SCALE GENOMIC DNA]</scope>
</reference>
<organism evidence="2 3">
    <name type="scientific">Candidatus Staskawiczbacteria bacterium RIFCSPHIGHO2_02_FULL_34_9</name>
    <dbReference type="NCBI Taxonomy" id="1802206"/>
    <lineage>
        <taxon>Bacteria</taxon>
        <taxon>Candidatus Staskawicziibacteriota</taxon>
    </lineage>
</organism>
<evidence type="ECO:0000313" key="2">
    <source>
        <dbReference type="EMBL" id="OGZ69681.1"/>
    </source>
</evidence>
<gene>
    <name evidence="2" type="ORF">A3D35_00265</name>
</gene>
<accession>A0A1G2I5B4</accession>
<evidence type="ECO:0000313" key="3">
    <source>
        <dbReference type="Proteomes" id="UP000176421"/>
    </source>
</evidence>
<sequence>MKTSITDQFLWDIYNLIEKGENVVYFISQGRKAFYNYSGLKNPIFEKYRKTINKRKFSKLVYYLKKNNYIKVKNLKGNKTISLTKKGENKVFKARFKVNSQYQKRKDNKWIMVIFDIPQKQWKARNLLKSILHNLKYRKFQQSVWVTPYDVFEKTEQLLQYYSLEKYVRIFLIEEL</sequence>